<accession>A0A8J2U474</accession>
<dbReference type="RefSeq" id="WP_229744669.1">
    <property type="nucleotide sequence ID" value="NZ_BMDX01000005.1"/>
</dbReference>
<evidence type="ECO:0000313" key="3">
    <source>
        <dbReference type="Proteomes" id="UP000619743"/>
    </source>
</evidence>
<evidence type="ECO:0000256" key="1">
    <source>
        <dbReference type="SAM" id="Phobius"/>
    </source>
</evidence>
<dbReference type="Proteomes" id="UP000619743">
    <property type="component" value="Unassembled WGS sequence"/>
</dbReference>
<feature type="transmembrane region" description="Helical" evidence="1">
    <location>
        <begin position="68"/>
        <end position="92"/>
    </location>
</feature>
<name>A0A8J2U474_9GAMM</name>
<comment type="caution">
    <text evidence="2">The sequence shown here is derived from an EMBL/GenBank/DDBJ whole genome shotgun (WGS) entry which is preliminary data.</text>
</comment>
<protein>
    <recommendedName>
        <fullName evidence="4">Small integral membrane protein</fullName>
    </recommendedName>
</protein>
<dbReference type="EMBL" id="BMDX01000005">
    <property type="protein sequence ID" value="GGA73069.1"/>
    <property type="molecule type" value="Genomic_DNA"/>
</dbReference>
<evidence type="ECO:0000313" key="2">
    <source>
        <dbReference type="EMBL" id="GGA73069.1"/>
    </source>
</evidence>
<keyword evidence="1" id="KW-0472">Membrane</keyword>
<feature type="transmembrane region" description="Helical" evidence="1">
    <location>
        <begin position="145"/>
        <end position="161"/>
    </location>
</feature>
<feature type="transmembrane region" description="Helical" evidence="1">
    <location>
        <begin position="113"/>
        <end position="133"/>
    </location>
</feature>
<dbReference type="Pfam" id="PF09933">
    <property type="entry name" value="DUF2165"/>
    <property type="match status" value="1"/>
</dbReference>
<feature type="transmembrane region" description="Helical" evidence="1">
    <location>
        <begin position="12"/>
        <end position="30"/>
    </location>
</feature>
<keyword evidence="3" id="KW-1185">Reference proteome</keyword>
<keyword evidence="1" id="KW-1133">Transmembrane helix</keyword>
<dbReference type="AlphaFoldDB" id="A0A8J2U474"/>
<dbReference type="InterPro" id="IPR018681">
    <property type="entry name" value="DUF2165_transmembrane"/>
</dbReference>
<organism evidence="2 3">
    <name type="scientific">Neiella marina</name>
    <dbReference type="NCBI Taxonomy" id="508461"/>
    <lineage>
        <taxon>Bacteria</taxon>
        <taxon>Pseudomonadati</taxon>
        <taxon>Pseudomonadota</taxon>
        <taxon>Gammaproteobacteria</taxon>
        <taxon>Alteromonadales</taxon>
        <taxon>Echinimonadaceae</taxon>
        <taxon>Neiella</taxon>
    </lineage>
</organism>
<gene>
    <name evidence="2" type="ORF">GCM10011369_13490</name>
</gene>
<proteinExistence type="predicted"/>
<reference evidence="3" key="1">
    <citation type="journal article" date="2019" name="Int. J. Syst. Evol. Microbiol.">
        <title>The Global Catalogue of Microorganisms (GCM) 10K type strain sequencing project: providing services to taxonomists for standard genome sequencing and annotation.</title>
        <authorList>
            <consortium name="The Broad Institute Genomics Platform"/>
            <consortium name="The Broad Institute Genome Sequencing Center for Infectious Disease"/>
            <person name="Wu L."/>
            <person name="Ma J."/>
        </authorList>
    </citation>
    <scope>NUCLEOTIDE SEQUENCE [LARGE SCALE GENOMIC DNA]</scope>
    <source>
        <strain evidence="3">CGMCC 1.10130</strain>
    </source>
</reference>
<keyword evidence="1" id="KW-0812">Transmembrane</keyword>
<sequence>MRTSQLIRLSKICLVAAVSAFAWLVAYNNIVDYGSNFAFVQHVLTMDTTFDGNQLTSRAIHNPVVHHLAYGVIISVEATVGLLCLLGAVALWRQIDGSEAQFCAAKGLATMGLVLGILLWFSGFMTVGAEWFLMWQSQIWNGQQPAFRFIMVLFGCLLFLHQREPELTR</sequence>
<evidence type="ECO:0008006" key="4">
    <source>
        <dbReference type="Google" id="ProtNLM"/>
    </source>
</evidence>